<dbReference type="Gene3D" id="3.30.300.10">
    <property type="match status" value="1"/>
</dbReference>
<dbReference type="GeneID" id="11139786"/>
<dbReference type="Pfam" id="PF01941">
    <property type="entry name" value="AdoMet_Synthase"/>
    <property type="match status" value="1"/>
</dbReference>
<keyword evidence="10 14" id="KW-0067">ATP-binding</keyword>
<keyword evidence="16" id="KW-1185">Reference proteome</keyword>
<gene>
    <name evidence="14" type="primary">mat</name>
    <name evidence="15" type="ordered locus">Pyrfu_0151</name>
</gene>
<organism evidence="15 16">
    <name type="scientific">Pyrolobus fumarii (strain DSM 11204 / 1A)</name>
    <dbReference type="NCBI Taxonomy" id="694429"/>
    <lineage>
        <taxon>Archaea</taxon>
        <taxon>Thermoproteota</taxon>
        <taxon>Thermoprotei</taxon>
        <taxon>Desulfurococcales</taxon>
        <taxon>Pyrodictiaceae</taxon>
        <taxon>Pyrolobus</taxon>
    </lineage>
</organism>
<dbReference type="EMBL" id="CP002838">
    <property type="protein sequence ID" value="AEM38023.1"/>
    <property type="molecule type" value="Genomic_DNA"/>
</dbReference>
<dbReference type="GO" id="GO:0006556">
    <property type="term" value="P:S-adenosylmethionine biosynthetic process"/>
    <property type="evidence" value="ECO:0007669"/>
    <property type="project" value="UniProtKB-UniRule"/>
</dbReference>
<dbReference type="InParanoid" id="G0EEI2"/>
<dbReference type="NCBIfam" id="NF003366">
    <property type="entry name" value="PRK04439.1-5"/>
    <property type="match status" value="1"/>
</dbReference>
<dbReference type="GO" id="GO:0000287">
    <property type="term" value="F:magnesium ion binding"/>
    <property type="evidence" value="ECO:0007669"/>
    <property type="project" value="UniProtKB-UniRule"/>
</dbReference>
<dbReference type="GO" id="GO:0004478">
    <property type="term" value="F:methionine adenosyltransferase activity"/>
    <property type="evidence" value="ECO:0007669"/>
    <property type="project" value="UniProtKB-UniRule"/>
</dbReference>
<dbReference type="PANTHER" id="PTHR36697">
    <property type="entry name" value="S-ADENOSYLMETHIONINE SYNTHASE"/>
    <property type="match status" value="1"/>
</dbReference>
<dbReference type="PANTHER" id="PTHR36697:SF1">
    <property type="entry name" value="S-ADENOSYLMETHIONINE SYNTHASE"/>
    <property type="match status" value="1"/>
</dbReference>
<dbReference type="KEGG" id="pfm:Pyrfu_0151"/>
<keyword evidence="7 14" id="KW-0554">One-carbon metabolism</keyword>
<name>G0EEI2_PYRF1</name>
<evidence type="ECO:0000256" key="2">
    <source>
        <dbReference type="ARBA" id="ARBA00003775"/>
    </source>
</evidence>
<dbReference type="OrthoDB" id="204488at2157"/>
<feature type="binding site" evidence="14">
    <location>
        <begin position="138"/>
        <end position="143"/>
    </location>
    <ligand>
        <name>ATP</name>
        <dbReference type="ChEBI" id="CHEBI:30616"/>
    </ligand>
</feature>
<comment type="similarity">
    <text evidence="4 14">Belongs to the AdoMet synthase 2 family.</text>
</comment>
<dbReference type="HOGENOM" id="CLU_057642_0_0_2"/>
<evidence type="ECO:0000256" key="4">
    <source>
        <dbReference type="ARBA" id="ARBA00009691"/>
    </source>
</evidence>
<protein>
    <recommendedName>
        <fullName evidence="6 14">S-adenosylmethionine synthase</fullName>
        <shortName evidence="14">AdoMet synthase</shortName>
        <ecNumber evidence="5 14">2.5.1.6</ecNumber>
    </recommendedName>
    <alternativeName>
        <fullName evidence="12 14">Methionine adenosyltransferase</fullName>
    </alternativeName>
</protein>
<evidence type="ECO:0000256" key="5">
    <source>
        <dbReference type="ARBA" id="ARBA00012828"/>
    </source>
</evidence>
<dbReference type="eggNOG" id="arCOG01678">
    <property type="taxonomic scope" value="Archaea"/>
</dbReference>
<evidence type="ECO:0000256" key="10">
    <source>
        <dbReference type="ARBA" id="ARBA00022840"/>
    </source>
</evidence>
<evidence type="ECO:0000256" key="3">
    <source>
        <dbReference type="ARBA" id="ARBA00005224"/>
    </source>
</evidence>
<reference evidence="15 16" key="1">
    <citation type="journal article" date="2011" name="Stand. Genomic Sci.">
        <title>Complete genome sequence of the hyperthermophilic chemolithoautotroph Pyrolobus fumarii type strain (1A).</title>
        <authorList>
            <person name="Anderson I."/>
            <person name="Goker M."/>
            <person name="Nolan M."/>
            <person name="Lucas S."/>
            <person name="Hammon N."/>
            <person name="Deshpande S."/>
            <person name="Cheng J.F."/>
            <person name="Tapia R."/>
            <person name="Han C."/>
            <person name="Goodwin L."/>
            <person name="Pitluck S."/>
            <person name="Huntemann M."/>
            <person name="Liolios K."/>
            <person name="Ivanova N."/>
            <person name="Pagani I."/>
            <person name="Mavromatis K."/>
            <person name="Ovchinikova G."/>
            <person name="Pati A."/>
            <person name="Chen A."/>
            <person name="Palaniappan K."/>
            <person name="Land M."/>
            <person name="Hauser L."/>
            <person name="Brambilla E.M."/>
            <person name="Huber H."/>
            <person name="Yasawong M."/>
            <person name="Rohde M."/>
            <person name="Spring S."/>
            <person name="Abt B."/>
            <person name="Sikorski J."/>
            <person name="Wirth R."/>
            <person name="Detter J.C."/>
            <person name="Woyke T."/>
            <person name="Bristow J."/>
            <person name="Eisen J.A."/>
            <person name="Markowitz V."/>
            <person name="Hugenholtz P."/>
            <person name="Kyrpides N.C."/>
            <person name="Klenk H.P."/>
            <person name="Lapidus A."/>
        </authorList>
    </citation>
    <scope>NUCLEOTIDE SEQUENCE [LARGE SCALE GENOMIC DNA]</scope>
    <source>
        <strain evidence="16">DSM 11204 / 1A</strain>
    </source>
</reference>
<keyword evidence="11 14" id="KW-0460">Magnesium</keyword>
<evidence type="ECO:0000256" key="6">
    <source>
        <dbReference type="ARBA" id="ARBA00020319"/>
    </source>
</evidence>
<dbReference type="HAMAP" id="MF_00136">
    <property type="entry name" value="S_AdoMet_synth2"/>
    <property type="match status" value="1"/>
</dbReference>
<comment type="function">
    <text evidence="2 14">Catalyzes the formation of S-adenosylmethionine from methionine and ATP.</text>
</comment>
<dbReference type="InterPro" id="IPR042544">
    <property type="entry name" value="AdoMet_synthase_3"/>
</dbReference>
<dbReference type="GO" id="GO:0005524">
    <property type="term" value="F:ATP binding"/>
    <property type="evidence" value="ECO:0007669"/>
    <property type="project" value="UniProtKB-UniRule"/>
</dbReference>
<evidence type="ECO:0000256" key="13">
    <source>
        <dbReference type="ARBA" id="ARBA00048344"/>
    </source>
</evidence>
<dbReference type="STRING" id="694429.Pyrfu_0151"/>
<dbReference type="Proteomes" id="UP000001037">
    <property type="component" value="Chromosome"/>
</dbReference>
<dbReference type="EC" id="2.5.1.6" evidence="5 14"/>
<sequence>MRIVVEEVHWQPVEELSVELVERKGVGHPDYIADAIAEAVSRELSKFYLERYGYILHHNVDKVLVVGGQAEPRFGGGEVTQPIYILVSGRVTTEVVREDGVERIPVGSIILRAAREWIRNSFRFLDPNEHVIIDYRVGRGSVDLVSVYEAGKKVPLANDTSVGVGYAPLSTLERLVYETERMLNSREFKEKVPESGEDVKVMGLRQGKKIVLTVANAMISRLVKDKDHYASVKEEIKNAVEDLAAKLAPNYDVEVHVNTADMPERNIFYITVTGTSAEAGDDGATGRGNRVNGLITPMRPMSMEAAAGKNPVSHVGKIYNVMARIAAEKIHREVKGVREVYVQLLSQIGKPITEPLVANVKILPEERLTSDMIREAEAIVGEVMGSYREITERIVRGEIELF</sequence>
<dbReference type="GO" id="GO:0006730">
    <property type="term" value="P:one-carbon metabolic process"/>
    <property type="evidence" value="ECO:0007669"/>
    <property type="project" value="UniProtKB-KW"/>
</dbReference>
<dbReference type="RefSeq" id="WP_014025700.1">
    <property type="nucleotide sequence ID" value="NC_015931.1"/>
</dbReference>
<dbReference type="InterPro" id="IPR027790">
    <property type="entry name" value="AdoMet_synthase_2_family"/>
</dbReference>
<evidence type="ECO:0000256" key="14">
    <source>
        <dbReference type="HAMAP-Rule" id="MF_00136"/>
    </source>
</evidence>
<dbReference type="Gene3D" id="3.30.300.280">
    <property type="entry name" value="S-adenosylmethionine synthetase, C-terminal domain"/>
    <property type="match status" value="2"/>
</dbReference>
<dbReference type="UniPathway" id="UPA00315">
    <property type="reaction ID" value="UER00080"/>
</dbReference>
<evidence type="ECO:0000256" key="7">
    <source>
        <dbReference type="ARBA" id="ARBA00022563"/>
    </source>
</evidence>
<evidence type="ECO:0000256" key="1">
    <source>
        <dbReference type="ARBA" id="ARBA00001946"/>
    </source>
</evidence>
<comment type="catalytic activity">
    <reaction evidence="13 14">
        <text>L-methionine + ATP + H2O = S-adenosyl-L-methionine + phosphate + diphosphate</text>
        <dbReference type="Rhea" id="RHEA:21080"/>
        <dbReference type="ChEBI" id="CHEBI:15377"/>
        <dbReference type="ChEBI" id="CHEBI:30616"/>
        <dbReference type="ChEBI" id="CHEBI:33019"/>
        <dbReference type="ChEBI" id="CHEBI:43474"/>
        <dbReference type="ChEBI" id="CHEBI:57844"/>
        <dbReference type="ChEBI" id="CHEBI:59789"/>
        <dbReference type="EC" id="2.5.1.6"/>
    </reaction>
</comment>
<dbReference type="FunCoup" id="G0EEI2">
    <property type="interactions" value="136"/>
</dbReference>
<dbReference type="NCBIfam" id="NF003365">
    <property type="entry name" value="PRK04439.1-4"/>
    <property type="match status" value="1"/>
</dbReference>
<comment type="cofactor">
    <cofactor evidence="1 14">
        <name>Mg(2+)</name>
        <dbReference type="ChEBI" id="CHEBI:18420"/>
    </cofactor>
</comment>
<evidence type="ECO:0000256" key="12">
    <source>
        <dbReference type="ARBA" id="ARBA00032151"/>
    </source>
</evidence>
<keyword evidence="8 14" id="KW-0808">Transferase</keyword>
<evidence type="ECO:0000256" key="8">
    <source>
        <dbReference type="ARBA" id="ARBA00022679"/>
    </source>
</evidence>
<evidence type="ECO:0000313" key="16">
    <source>
        <dbReference type="Proteomes" id="UP000001037"/>
    </source>
</evidence>
<evidence type="ECO:0000256" key="11">
    <source>
        <dbReference type="ARBA" id="ARBA00022842"/>
    </source>
</evidence>
<keyword evidence="9 14" id="KW-0547">Nucleotide-binding</keyword>
<dbReference type="InterPro" id="IPR002795">
    <property type="entry name" value="S-AdoMet_synthetase_arc"/>
</dbReference>
<accession>G0EEI2</accession>
<comment type="pathway">
    <text evidence="3 14">Amino-acid biosynthesis; S-adenosyl-L-methionine biosynthesis; S-adenosyl-L-methionine from L-methionine: step 1/1.</text>
</comment>
<dbReference type="AlphaFoldDB" id="G0EEI2"/>
<proteinExistence type="inferred from homology"/>
<evidence type="ECO:0000256" key="9">
    <source>
        <dbReference type="ARBA" id="ARBA00022741"/>
    </source>
</evidence>
<evidence type="ECO:0000313" key="15">
    <source>
        <dbReference type="EMBL" id="AEM38023.1"/>
    </source>
</evidence>